<dbReference type="InterPro" id="IPR000178">
    <property type="entry name" value="TF_IF2_bacterial-like"/>
</dbReference>
<accession>A0A1G2F667</accession>
<evidence type="ECO:0000256" key="8">
    <source>
        <dbReference type="RuleBase" id="RU000644"/>
    </source>
</evidence>
<keyword evidence="3 8" id="KW-0396">Initiation factor</keyword>
<dbReference type="SUPFAM" id="SSF52540">
    <property type="entry name" value="P-loop containing nucleoside triphosphate hydrolases"/>
    <property type="match status" value="1"/>
</dbReference>
<evidence type="ECO:0000256" key="5">
    <source>
        <dbReference type="ARBA" id="ARBA00022917"/>
    </source>
</evidence>
<dbReference type="NCBIfam" id="TIGR00487">
    <property type="entry name" value="IF-2"/>
    <property type="match status" value="1"/>
</dbReference>
<dbReference type="InterPro" id="IPR044145">
    <property type="entry name" value="IF2_II"/>
</dbReference>
<dbReference type="Pfam" id="PF00009">
    <property type="entry name" value="GTP_EFTU"/>
    <property type="match status" value="1"/>
</dbReference>
<dbReference type="InterPro" id="IPR027417">
    <property type="entry name" value="P-loop_NTPase"/>
</dbReference>
<protein>
    <recommendedName>
        <fullName evidence="2 7">Translation initiation factor IF-2</fullName>
    </recommendedName>
</protein>
<feature type="domain" description="Tr-type G" evidence="10">
    <location>
        <begin position="12"/>
        <end position="210"/>
    </location>
</feature>
<dbReference type="InterPro" id="IPR005225">
    <property type="entry name" value="Small_GTP-bd"/>
</dbReference>
<dbReference type="Gene3D" id="2.40.30.10">
    <property type="entry name" value="Translation factors"/>
    <property type="match status" value="2"/>
</dbReference>
<sequence length="532" mass="57683">MSENISQSNLQSRPPVVVVLGHVDHGKTSILDYIKKTKIAEKESGGITQHIGAYQVTLPPASSRGQPDEGSRSKTGEILRQNQDDFASSRKITFIDTPGHEAFSAMRSRGAKIADIAVLVVAADEGIKPQTKEVINLVTRLELPIVIALNKADKPGIILEKVKKQLADAGVLAESLGGKIPMIPTSAKTGIGIDNLLEMILLLAEMEELKSDASGSASGVVIESYLDSKRGSTATLLIQKGTLLTKDIIATKSTFGSIKAMEDFQGKPIENAGPSTPVRIIGLNTAPPVGEEWSAVENIEEAKTKATKKGELEKKKRELAQILDIGPEQKVLNVILKSDVFGSLEALSQTLQTIPQEEVVLRIIASEVGQIGEADIKLANSAKARIFGFRVKPTQIAISSAQRLGVKVFIFDIIYELVQAVREQMAIFLAPEIIRQEIGQIKILGIFKQDGSRQIIGGRVTKGKAERGAQADILRGQELLGKGKIIQLQANKVDVSECAKDKECGLLFEGEPQIEKGDILMLFREEKKRREL</sequence>
<dbReference type="EMBL" id="MHMV01000055">
    <property type="protein sequence ID" value="OGZ33078.1"/>
    <property type="molecule type" value="Genomic_DNA"/>
</dbReference>
<evidence type="ECO:0000256" key="7">
    <source>
        <dbReference type="NCBIfam" id="TIGR00487"/>
    </source>
</evidence>
<dbReference type="Pfam" id="PF22042">
    <property type="entry name" value="EF-G_D2"/>
    <property type="match status" value="1"/>
</dbReference>
<dbReference type="PRINTS" id="PR00315">
    <property type="entry name" value="ELONGATNFCT"/>
</dbReference>
<comment type="similarity">
    <text evidence="1 8">Belongs to the TRAFAC class translation factor GTPase superfamily. Classic translation factor GTPase family. IF-2 subfamily.</text>
</comment>
<dbReference type="InterPro" id="IPR036925">
    <property type="entry name" value="TIF_IF2_dom3_sf"/>
</dbReference>
<evidence type="ECO:0000313" key="12">
    <source>
        <dbReference type="Proteomes" id="UP000177725"/>
    </source>
</evidence>
<gene>
    <name evidence="11" type="ORF">A2174_00650</name>
</gene>
<feature type="compositionally biased region" description="Basic and acidic residues" evidence="9">
    <location>
        <begin position="66"/>
        <end position="77"/>
    </location>
</feature>
<dbReference type="NCBIfam" id="TIGR00231">
    <property type="entry name" value="small_GTP"/>
    <property type="match status" value="1"/>
</dbReference>
<dbReference type="GO" id="GO:0005737">
    <property type="term" value="C:cytoplasm"/>
    <property type="evidence" value="ECO:0007669"/>
    <property type="project" value="UniProtKB-UniRule"/>
</dbReference>
<dbReference type="GO" id="GO:0005525">
    <property type="term" value="F:GTP binding"/>
    <property type="evidence" value="ECO:0007669"/>
    <property type="project" value="UniProtKB-KW"/>
</dbReference>
<evidence type="ECO:0000256" key="3">
    <source>
        <dbReference type="ARBA" id="ARBA00022540"/>
    </source>
</evidence>
<dbReference type="InterPro" id="IPR000795">
    <property type="entry name" value="T_Tr_GTP-bd_dom"/>
</dbReference>
<dbReference type="PROSITE" id="PS51722">
    <property type="entry name" value="G_TR_2"/>
    <property type="match status" value="1"/>
</dbReference>
<evidence type="ECO:0000259" key="10">
    <source>
        <dbReference type="PROSITE" id="PS51722"/>
    </source>
</evidence>
<dbReference type="InterPro" id="IPR053905">
    <property type="entry name" value="EF-G-like_DII"/>
</dbReference>
<dbReference type="SUPFAM" id="SSF50447">
    <property type="entry name" value="Translation proteins"/>
    <property type="match status" value="2"/>
</dbReference>
<dbReference type="PANTHER" id="PTHR43381:SF5">
    <property type="entry name" value="TR-TYPE G DOMAIN-CONTAINING PROTEIN"/>
    <property type="match status" value="1"/>
</dbReference>
<feature type="region of interest" description="Disordered" evidence="9">
    <location>
        <begin position="58"/>
        <end position="82"/>
    </location>
</feature>
<dbReference type="InterPro" id="IPR009000">
    <property type="entry name" value="Transl_B-barrel_sf"/>
</dbReference>
<dbReference type="SUPFAM" id="SSF52156">
    <property type="entry name" value="Initiation factor IF2/eIF5b, domain 3"/>
    <property type="match status" value="1"/>
</dbReference>
<dbReference type="CDD" id="cd03702">
    <property type="entry name" value="IF2_mtIF2_II"/>
    <property type="match status" value="1"/>
</dbReference>
<dbReference type="InterPro" id="IPR023115">
    <property type="entry name" value="TIF_IF2_dom3"/>
</dbReference>
<dbReference type="Gene3D" id="3.40.50.300">
    <property type="entry name" value="P-loop containing nucleotide triphosphate hydrolases"/>
    <property type="match status" value="1"/>
</dbReference>
<dbReference type="GO" id="GO:0003743">
    <property type="term" value="F:translation initiation factor activity"/>
    <property type="evidence" value="ECO:0007669"/>
    <property type="project" value="UniProtKB-UniRule"/>
</dbReference>
<evidence type="ECO:0000313" key="11">
    <source>
        <dbReference type="EMBL" id="OGZ33078.1"/>
    </source>
</evidence>
<keyword evidence="6" id="KW-0342">GTP-binding</keyword>
<dbReference type="Gene3D" id="3.40.50.10050">
    <property type="entry name" value="Translation initiation factor IF- 2, domain 3"/>
    <property type="match status" value="1"/>
</dbReference>
<comment type="function">
    <text evidence="8">One of the essential components for the initiation of protein synthesis. Protects formylmethionyl-tRNA from spontaneous hydrolysis and promotes its binding to the 30S ribosomal subunits. Also involved in the hydrolysis of GTP during the formation of the 70S ribosomal complex.</text>
</comment>
<dbReference type="InterPro" id="IPR015760">
    <property type="entry name" value="TIF_IF2"/>
</dbReference>
<dbReference type="GO" id="GO:0003924">
    <property type="term" value="F:GTPase activity"/>
    <property type="evidence" value="ECO:0007669"/>
    <property type="project" value="InterPro"/>
</dbReference>
<keyword evidence="5 8" id="KW-0648">Protein biosynthesis</keyword>
<evidence type="ECO:0000256" key="6">
    <source>
        <dbReference type="ARBA" id="ARBA00023134"/>
    </source>
</evidence>
<dbReference type="AlphaFoldDB" id="A0A1G2F667"/>
<reference evidence="11 12" key="1">
    <citation type="journal article" date="2016" name="Nat. Commun.">
        <title>Thousands of microbial genomes shed light on interconnected biogeochemical processes in an aquifer system.</title>
        <authorList>
            <person name="Anantharaman K."/>
            <person name="Brown C.T."/>
            <person name="Hug L.A."/>
            <person name="Sharon I."/>
            <person name="Castelle C.J."/>
            <person name="Probst A.J."/>
            <person name="Thomas B.C."/>
            <person name="Singh A."/>
            <person name="Wilkins M.J."/>
            <person name="Karaoz U."/>
            <person name="Brodie E.L."/>
            <person name="Williams K.H."/>
            <person name="Hubbard S.S."/>
            <person name="Banfield J.F."/>
        </authorList>
    </citation>
    <scope>NUCLEOTIDE SEQUENCE [LARGE SCALE GENOMIC DNA]</scope>
</reference>
<comment type="caution">
    <text evidence="11">The sequence shown here is derived from an EMBL/GenBank/DDBJ whole genome shotgun (WGS) entry which is preliminary data.</text>
</comment>
<proteinExistence type="inferred from homology"/>
<dbReference type="PANTHER" id="PTHR43381">
    <property type="entry name" value="TRANSLATION INITIATION FACTOR IF-2-RELATED"/>
    <property type="match status" value="1"/>
</dbReference>
<evidence type="ECO:0000256" key="4">
    <source>
        <dbReference type="ARBA" id="ARBA00022741"/>
    </source>
</evidence>
<dbReference type="Proteomes" id="UP000177725">
    <property type="component" value="Unassembled WGS sequence"/>
</dbReference>
<keyword evidence="4" id="KW-0547">Nucleotide-binding</keyword>
<dbReference type="CDD" id="cd01887">
    <property type="entry name" value="IF2_eIF5B"/>
    <property type="match status" value="1"/>
</dbReference>
<evidence type="ECO:0000256" key="2">
    <source>
        <dbReference type="ARBA" id="ARBA00020675"/>
    </source>
</evidence>
<dbReference type="FunFam" id="3.40.50.300:FF:000019">
    <property type="entry name" value="Translation initiation factor IF-2"/>
    <property type="match status" value="1"/>
</dbReference>
<organism evidence="11 12">
    <name type="scientific">Candidatus Portnoybacteria bacterium RBG_13_41_18</name>
    <dbReference type="NCBI Taxonomy" id="1801991"/>
    <lineage>
        <taxon>Bacteria</taxon>
        <taxon>Candidatus Portnoyibacteriota</taxon>
    </lineage>
</organism>
<name>A0A1G2F667_9BACT</name>
<dbReference type="FunFam" id="3.40.50.10050:FF:000001">
    <property type="entry name" value="Translation initiation factor IF-2"/>
    <property type="match status" value="1"/>
</dbReference>
<evidence type="ECO:0000256" key="9">
    <source>
        <dbReference type="SAM" id="MobiDB-lite"/>
    </source>
</evidence>
<dbReference type="Pfam" id="PF11987">
    <property type="entry name" value="IF-2"/>
    <property type="match status" value="1"/>
</dbReference>
<evidence type="ECO:0000256" key="1">
    <source>
        <dbReference type="ARBA" id="ARBA00007733"/>
    </source>
</evidence>